<organism evidence="1 2">
    <name type="scientific">Alkalibacillus haloalkaliphilus</name>
    <dbReference type="NCBI Taxonomy" id="94136"/>
    <lineage>
        <taxon>Bacteria</taxon>
        <taxon>Bacillati</taxon>
        <taxon>Bacillota</taxon>
        <taxon>Bacilli</taxon>
        <taxon>Bacillales</taxon>
        <taxon>Bacillaceae</taxon>
        <taxon>Alkalibacillus</taxon>
    </lineage>
</organism>
<name>A0A511W896_9BACI</name>
<dbReference type="EMBL" id="BJYA01000016">
    <property type="protein sequence ID" value="GEN46568.1"/>
    <property type="molecule type" value="Genomic_DNA"/>
</dbReference>
<evidence type="ECO:0000313" key="1">
    <source>
        <dbReference type="EMBL" id="GEN46568.1"/>
    </source>
</evidence>
<proteinExistence type="predicted"/>
<accession>A0A511W896</accession>
<gene>
    <name evidence="1" type="ORF">AHA02nite_23440</name>
</gene>
<reference evidence="1 2" key="1">
    <citation type="submission" date="2019-07" db="EMBL/GenBank/DDBJ databases">
        <title>Whole genome shotgun sequence of Alkalibacillus haloalkaliphilus NBRC 103110.</title>
        <authorList>
            <person name="Hosoyama A."/>
            <person name="Uohara A."/>
            <person name="Ohji S."/>
            <person name="Ichikawa N."/>
        </authorList>
    </citation>
    <scope>NUCLEOTIDE SEQUENCE [LARGE SCALE GENOMIC DNA]</scope>
    <source>
        <strain evidence="1 2">NBRC 103110</strain>
    </source>
</reference>
<keyword evidence="2" id="KW-1185">Reference proteome</keyword>
<dbReference type="AlphaFoldDB" id="A0A511W896"/>
<dbReference type="OrthoDB" id="9822783at2"/>
<comment type="caution">
    <text evidence="1">The sequence shown here is derived from an EMBL/GenBank/DDBJ whole genome shotgun (WGS) entry which is preliminary data.</text>
</comment>
<dbReference type="Proteomes" id="UP000321440">
    <property type="component" value="Unassembled WGS sequence"/>
</dbReference>
<evidence type="ECO:0000313" key="2">
    <source>
        <dbReference type="Proteomes" id="UP000321440"/>
    </source>
</evidence>
<protein>
    <submittedName>
        <fullName evidence="1">Uncharacterized protein</fullName>
    </submittedName>
</protein>
<sequence length="184" mass="21676">MRKMFLVMTFITAYAVYHFSFHYLDFSNTPFNEEQNEDEVDEHTYAQIIEEDYLEVSYANQVIHMEETDLVAQYEEQFDELEQSILSDIESLKDDVLDEVGSGQSVLTQGFNLLKYEREANEIEEKADQQFETLIAEMESAADDHLIPKQTIDEFKEEYEARKDSIKNSIFKEVNSWLEESEAF</sequence>
<dbReference type="RefSeq" id="WP_146817490.1">
    <property type="nucleotide sequence ID" value="NZ_BJYA01000016.1"/>
</dbReference>